<evidence type="ECO:0000256" key="3">
    <source>
        <dbReference type="ARBA" id="ARBA00023242"/>
    </source>
</evidence>
<feature type="compositionally biased region" description="Polar residues" evidence="4">
    <location>
        <begin position="352"/>
        <end position="367"/>
    </location>
</feature>
<dbReference type="InterPro" id="IPR021850">
    <property type="entry name" value="Symplekin/Pta1"/>
</dbReference>
<dbReference type="Pfam" id="PF11935">
    <property type="entry name" value="SYMPK_PTA1_N"/>
    <property type="match status" value="1"/>
</dbReference>
<evidence type="ECO:0000259" key="6">
    <source>
        <dbReference type="Pfam" id="PF12295"/>
    </source>
</evidence>
<dbReference type="InterPro" id="IPR016024">
    <property type="entry name" value="ARM-type_fold"/>
</dbReference>
<protein>
    <recommendedName>
        <fullName evidence="9">Symplekin</fullName>
    </recommendedName>
</protein>
<proteinExistence type="predicted"/>
<comment type="subcellular location">
    <subcellularLocation>
        <location evidence="1">Nucleus</location>
    </subcellularLocation>
</comment>
<evidence type="ECO:0000256" key="2">
    <source>
        <dbReference type="ARBA" id="ARBA00022664"/>
    </source>
</evidence>
<accession>A0A4T0MEE3</accession>
<feature type="domain" description="Symplekin/Pta1 N-terminal" evidence="5">
    <location>
        <begin position="47"/>
        <end position="268"/>
    </location>
</feature>
<dbReference type="AlphaFoldDB" id="A0A4T0MEE3"/>
<dbReference type="SUPFAM" id="SSF48371">
    <property type="entry name" value="ARM repeat"/>
    <property type="match status" value="1"/>
</dbReference>
<reference evidence="7 8" key="1">
    <citation type="submission" date="2019-03" db="EMBL/GenBank/DDBJ databases">
        <title>Sequencing 25 genomes of Wallemia mellicola.</title>
        <authorList>
            <person name="Gostincar C."/>
        </authorList>
    </citation>
    <scope>NUCLEOTIDE SEQUENCE [LARGE SCALE GENOMIC DNA]</scope>
    <source>
        <strain evidence="7 8">EXF-6152</strain>
    </source>
</reference>
<feature type="region of interest" description="Disordered" evidence="4">
    <location>
        <begin position="1098"/>
        <end position="1117"/>
    </location>
</feature>
<dbReference type="PANTHER" id="PTHR15245:SF20">
    <property type="entry name" value="SYMPLEKIN"/>
    <property type="match status" value="1"/>
</dbReference>
<dbReference type="GO" id="GO:0005847">
    <property type="term" value="C:mRNA cleavage and polyadenylation specificity factor complex"/>
    <property type="evidence" value="ECO:0007669"/>
    <property type="project" value="TreeGrafter"/>
</dbReference>
<keyword evidence="2" id="KW-0507">mRNA processing</keyword>
<comment type="caution">
    <text evidence="7">The sequence shown here is derived from an EMBL/GenBank/DDBJ whole genome shotgun (WGS) entry which is preliminary data.</text>
</comment>
<dbReference type="GO" id="GO:0006397">
    <property type="term" value="P:mRNA processing"/>
    <property type="evidence" value="ECO:0007669"/>
    <property type="project" value="UniProtKB-KW"/>
</dbReference>
<sequence length="1117" mass="125152">MVDPNELLPPLKQALDNPGLDPIIAVQSLDILIQLFWDKSVDALYKQQVVLCLASAYPHILKFSLSRAILTDHSVQHHGQSQAWFKFQGVKASILPLIDQKTAPLGLRLSAIKFAQRCVALQSRPQNRGSSKDTSIILVHGNHPYIDTTGLEKENTTTLHALLTLIFTPQKLSIVTATINVLGILARQRPQYAAAIAPALATWTPAPLQTMVNNPSQLKSVEKLLYGVLKHLVKVGLTGNSTPTVMESLSKQAHRIEQLSREEQIKKKAMKRSLAEAAPSIKSLDLKRQRTNDQLPHVFGGSSPKIDIDVTKLPLETVVEGLIESLKNVSEQDLEIAIRKSRERIKTEEMKSSTSEQGQPSHTQTISEAGPSRQPQEAMEVDVKPIDPLKVEIDDDELDDDVDGINRNLNDTVAPSGEAQQAIQNQSSAVNTGTKSKAQSLLGAMQKVQNPTSLDNNDRLLVIRNAIARICKSIPQKVLTDSAEEEIRKSTIKFYGRDLWSVVLVRLLTRGLSSISKDTEDEQLQLEKRAKDTLIDFISLDFDRRFSIAILWLNEEWYNYTLRKKDDSEANLDSYNELLTILVERQISQLSNNSSSISSAAFVKFIMDLPVISQDSLNKIKEICLDSESLKAPIGFVILRELVSMRLPVRQQSLEILLMLAVHPDLKTRRAAVNSVRKWVPENEQLSPKVIEFALKSLHSLYQDQEDFLSSLVVKKDDDIEVKKEKEDDQVVKKERSDSSQPMEEDGKEATTPHLEITAEERSKAIDTRVLERSELAFSLCLRSTDILKDVFAVYTKLSLDLKEPFERALTPLIRGLGSSNKSLLSILKTFNQESEPLALRILNVLTDFGKEKPSPELVTFIRELGAERGGEVDPRFVIPILQELTKDEMITELPRIVKLLKDDENKQLIKNVFSSVVEPPQSFGSVNTNVVRVDKDKPDKITPAELLTILHERETEIGLKETMIAIAICFSLTDIFRSDVLAIFMQSMSEVKVLPKLFMRTVIQAVTTYKTLVPFVSTNLFSRLITRKIWLTPVMWEGFVRCARAIAPASFGALLQLPQDTLRDVIKKQPALRSGLHEYILRKAPKSSQILKIFEELPPATATPSQNSRESSAQAS</sequence>
<feature type="compositionally biased region" description="Polar residues" evidence="4">
    <location>
        <begin position="1103"/>
        <end position="1117"/>
    </location>
</feature>
<dbReference type="InterPro" id="IPR022075">
    <property type="entry name" value="Symplekin_C"/>
</dbReference>
<evidence type="ECO:0000259" key="5">
    <source>
        <dbReference type="Pfam" id="PF11935"/>
    </source>
</evidence>
<evidence type="ECO:0000313" key="7">
    <source>
        <dbReference type="EMBL" id="TIB81533.1"/>
    </source>
</evidence>
<name>A0A4T0MEE3_9BASI</name>
<evidence type="ECO:0000256" key="1">
    <source>
        <dbReference type="ARBA" id="ARBA00004123"/>
    </source>
</evidence>
<evidence type="ECO:0000313" key="8">
    <source>
        <dbReference type="Proteomes" id="UP000310685"/>
    </source>
</evidence>
<dbReference type="Pfam" id="PF12295">
    <property type="entry name" value="Symplekin_C"/>
    <property type="match status" value="1"/>
</dbReference>
<feature type="region of interest" description="Disordered" evidence="4">
    <location>
        <begin position="725"/>
        <end position="754"/>
    </location>
</feature>
<dbReference type="Gene3D" id="1.25.10.10">
    <property type="entry name" value="Leucine-rich Repeat Variant"/>
    <property type="match status" value="1"/>
</dbReference>
<feature type="compositionally biased region" description="Basic and acidic residues" evidence="4">
    <location>
        <begin position="725"/>
        <end position="738"/>
    </location>
</feature>
<organism evidence="7 8">
    <name type="scientific">Wallemia mellicola</name>
    <dbReference type="NCBI Taxonomy" id="1708541"/>
    <lineage>
        <taxon>Eukaryota</taxon>
        <taxon>Fungi</taxon>
        <taxon>Dikarya</taxon>
        <taxon>Basidiomycota</taxon>
        <taxon>Wallemiomycotina</taxon>
        <taxon>Wallemiomycetes</taxon>
        <taxon>Wallemiales</taxon>
        <taxon>Wallemiaceae</taxon>
        <taxon>Wallemia</taxon>
    </lineage>
</organism>
<dbReference type="PANTHER" id="PTHR15245">
    <property type="entry name" value="SYMPLEKIN-RELATED"/>
    <property type="match status" value="1"/>
</dbReference>
<dbReference type="InterPro" id="IPR032460">
    <property type="entry name" value="Symplekin/Pta1_N"/>
</dbReference>
<feature type="region of interest" description="Disordered" evidence="4">
    <location>
        <begin position="345"/>
        <end position="381"/>
    </location>
</feature>
<evidence type="ECO:0000256" key="4">
    <source>
        <dbReference type="SAM" id="MobiDB-lite"/>
    </source>
</evidence>
<dbReference type="InterPro" id="IPR011989">
    <property type="entry name" value="ARM-like"/>
</dbReference>
<feature type="domain" description="Symplekin C-terminal" evidence="6">
    <location>
        <begin position="874"/>
        <end position="1069"/>
    </location>
</feature>
<evidence type="ECO:0008006" key="9">
    <source>
        <dbReference type="Google" id="ProtNLM"/>
    </source>
</evidence>
<dbReference type="EMBL" id="SPRC01000007">
    <property type="protein sequence ID" value="TIB81533.1"/>
    <property type="molecule type" value="Genomic_DNA"/>
</dbReference>
<dbReference type="Proteomes" id="UP000310685">
    <property type="component" value="Unassembled WGS sequence"/>
</dbReference>
<gene>
    <name evidence="7" type="ORF">E3Q22_01017</name>
</gene>
<keyword evidence="3" id="KW-0539">Nucleus</keyword>